<gene>
    <name evidence="3" type="ORF">LY79DRAFT_545086</name>
</gene>
<keyword evidence="2" id="KW-1133">Transmembrane helix</keyword>
<proteinExistence type="predicted"/>
<keyword evidence="2" id="KW-0472">Membrane</keyword>
<keyword evidence="2" id="KW-0812">Transmembrane</keyword>
<evidence type="ECO:0008006" key="5">
    <source>
        <dbReference type="Google" id="ProtNLM"/>
    </source>
</evidence>
<protein>
    <recommendedName>
        <fullName evidence="5">Transmembrane protein</fullName>
    </recommendedName>
</protein>
<dbReference type="EMBL" id="JAHLJV010000013">
    <property type="protein sequence ID" value="KAK1596010.1"/>
    <property type="molecule type" value="Genomic_DNA"/>
</dbReference>
<evidence type="ECO:0000313" key="3">
    <source>
        <dbReference type="EMBL" id="KAK1596010.1"/>
    </source>
</evidence>
<keyword evidence="4" id="KW-1185">Reference proteome</keyword>
<dbReference type="AlphaFoldDB" id="A0AAD8Q536"/>
<dbReference type="RefSeq" id="XP_060416929.1">
    <property type="nucleotide sequence ID" value="XM_060557154.1"/>
</dbReference>
<feature type="transmembrane region" description="Helical" evidence="2">
    <location>
        <begin position="27"/>
        <end position="51"/>
    </location>
</feature>
<evidence type="ECO:0000256" key="1">
    <source>
        <dbReference type="SAM" id="MobiDB-lite"/>
    </source>
</evidence>
<organism evidence="3 4">
    <name type="scientific">Colletotrichum navitas</name>
    <dbReference type="NCBI Taxonomy" id="681940"/>
    <lineage>
        <taxon>Eukaryota</taxon>
        <taxon>Fungi</taxon>
        <taxon>Dikarya</taxon>
        <taxon>Ascomycota</taxon>
        <taxon>Pezizomycotina</taxon>
        <taxon>Sordariomycetes</taxon>
        <taxon>Hypocreomycetidae</taxon>
        <taxon>Glomerellales</taxon>
        <taxon>Glomerellaceae</taxon>
        <taxon>Colletotrichum</taxon>
        <taxon>Colletotrichum graminicola species complex</taxon>
    </lineage>
</organism>
<feature type="region of interest" description="Disordered" evidence="1">
    <location>
        <begin position="83"/>
        <end position="109"/>
    </location>
</feature>
<name>A0AAD8Q536_9PEZI</name>
<feature type="compositionally biased region" description="Basic and acidic residues" evidence="1">
    <location>
        <begin position="84"/>
        <end position="95"/>
    </location>
</feature>
<sequence>MFPPLTLLLPYTDTICHVWFCLDLFRLVLPCLALACLASLLLLAVLLSGFWPDLVVWLWWWPLSILLSRLPVTTHIRRLPLPSDRLHSTEDDKYRAGRVSRRPGELPTS</sequence>
<evidence type="ECO:0000256" key="2">
    <source>
        <dbReference type="SAM" id="Phobius"/>
    </source>
</evidence>
<comment type="caution">
    <text evidence="3">The sequence shown here is derived from an EMBL/GenBank/DDBJ whole genome shotgun (WGS) entry which is preliminary data.</text>
</comment>
<dbReference type="Proteomes" id="UP001230504">
    <property type="component" value="Unassembled WGS sequence"/>
</dbReference>
<evidence type="ECO:0000313" key="4">
    <source>
        <dbReference type="Proteomes" id="UP001230504"/>
    </source>
</evidence>
<reference evidence="3" key="1">
    <citation type="submission" date="2021-06" db="EMBL/GenBank/DDBJ databases">
        <title>Comparative genomics, transcriptomics and evolutionary studies reveal genomic signatures of adaptation to plant cell wall in hemibiotrophic fungi.</title>
        <authorList>
            <consortium name="DOE Joint Genome Institute"/>
            <person name="Baroncelli R."/>
            <person name="Diaz J.F."/>
            <person name="Benocci T."/>
            <person name="Peng M."/>
            <person name="Battaglia E."/>
            <person name="Haridas S."/>
            <person name="Andreopoulos W."/>
            <person name="Labutti K."/>
            <person name="Pangilinan J."/>
            <person name="Floch G.L."/>
            <person name="Makela M.R."/>
            <person name="Henrissat B."/>
            <person name="Grigoriev I.V."/>
            <person name="Crouch J.A."/>
            <person name="De Vries R.P."/>
            <person name="Sukno S.A."/>
            <person name="Thon M.R."/>
        </authorList>
    </citation>
    <scope>NUCLEOTIDE SEQUENCE</scope>
    <source>
        <strain evidence="3">CBS 125086</strain>
    </source>
</reference>
<accession>A0AAD8Q536</accession>
<dbReference type="GeneID" id="85441394"/>